<keyword evidence="1 2" id="KW-0472">Membrane</keyword>
<comment type="subcellular location">
    <subcellularLocation>
        <location evidence="1">Cell outer membrane</location>
        <topology evidence="1">Multi-pass membrane protein</topology>
    </subcellularLocation>
</comment>
<dbReference type="Pfam" id="PF00593">
    <property type="entry name" value="TonB_dep_Rec_b-barrel"/>
    <property type="match status" value="1"/>
</dbReference>
<keyword evidence="1" id="KW-0998">Cell outer membrane</keyword>
<keyword evidence="1" id="KW-0813">Transport</keyword>
<dbReference type="EMBL" id="JAERTY010000004">
    <property type="protein sequence ID" value="MBL1409015.1"/>
    <property type="molecule type" value="Genomic_DNA"/>
</dbReference>
<dbReference type="InterPro" id="IPR023996">
    <property type="entry name" value="TonB-dep_OMP_SusC/RagA"/>
</dbReference>
<evidence type="ECO:0000313" key="6">
    <source>
        <dbReference type="EMBL" id="MBL1409015.1"/>
    </source>
</evidence>
<comment type="similarity">
    <text evidence="1 2">Belongs to the TonB-dependent receptor family.</text>
</comment>
<dbReference type="Pfam" id="PF07715">
    <property type="entry name" value="Plug"/>
    <property type="match status" value="1"/>
</dbReference>
<evidence type="ECO:0000259" key="4">
    <source>
        <dbReference type="Pfam" id="PF00593"/>
    </source>
</evidence>
<feature type="transmembrane region" description="Helical" evidence="3">
    <location>
        <begin position="25"/>
        <end position="47"/>
    </location>
</feature>
<dbReference type="PROSITE" id="PS52016">
    <property type="entry name" value="TONB_DEPENDENT_REC_3"/>
    <property type="match status" value="1"/>
</dbReference>
<dbReference type="InterPro" id="IPR000531">
    <property type="entry name" value="Beta-barrel_TonB"/>
</dbReference>
<dbReference type="SUPFAM" id="SSF56935">
    <property type="entry name" value="Porins"/>
    <property type="match status" value="1"/>
</dbReference>
<dbReference type="Gene3D" id="2.60.40.1120">
    <property type="entry name" value="Carboxypeptidase-like, regulatory domain"/>
    <property type="match status" value="1"/>
</dbReference>
<dbReference type="Gene3D" id="2.170.130.10">
    <property type="entry name" value="TonB-dependent receptor, plug domain"/>
    <property type="match status" value="1"/>
</dbReference>
<name>A0ABS1R407_9SPHI</name>
<reference evidence="6 7" key="1">
    <citation type="submission" date="2021-01" db="EMBL/GenBank/DDBJ databases">
        <title>C459-1 draft genome sequence.</title>
        <authorList>
            <person name="Zhang X.-F."/>
        </authorList>
    </citation>
    <scope>NUCLEOTIDE SEQUENCE [LARGE SCALE GENOMIC DNA]</scope>
    <source>
        <strain evidence="7">C459-1</strain>
    </source>
</reference>
<feature type="domain" description="TonB-dependent receptor plug" evidence="5">
    <location>
        <begin position="241"/>
        <end position="348"/>
    </location>
</feature>
<dbReference type="NCBIfam" id="TIGR04056">
    <property type="entry name" value="OMP_RagA_SusC"/>
    <property type="match status" value="1"/>
</dbReference>
<dbReference type="InterPro" id="IPR008969">
    <property type="entry name" value="CarboxyPept-like_regulatory"/>
</dbReference>
<evidence type="ECO:0000256" key="1">
    <source>
        <dbReference type="PROSITE-ProRule" id="PRU01360"/>
    </source>
</evidence>
<dbReference type="RefSeq" id="WP_202102763.1">
    <property type="nucleotide sequence ID" value="NZ_JAERTY010000004.1"/>
</dbReference>
<proteinExistence type="inferred from homology"/>
<keyword evidence="2" id="KW-0798">TonB box</keyword>
<dbReference type="InterPro" id="IPR012910">
    <property type="entry name" value="Plug_dom"/>
</dbReference>
<keyword evidence="1" id="KW-1134">Transmembrane beta strand</keyword>
<dbReference type="InterPro" id="IPR023997">
    <property type="entry name" value="TonB-dep_OMP_SusC/RagA_CS"/>
</dbReference>
<dbReference type="NCBIfam" id="TIGR04057">
    <property type="entry name" value="SusC_RagA_signa"/>
    <property type="match status" value="1"/>
</dbReference>
<keyword evidence="3" id="KW-1133">Transmembrane helix</keyword>
<dbReference type="Proteomes" id="UP000625283">
    <property type="component" value="Unassembled WGS sequence"/>
</dbReference>
<keyword evidence="7" id="KW-1185">Reference proteome</keyword>
<evidence type="ECO:0000313" key="7">
    <source>
        <dbReference type="Proteomes" id="UP000625283"/>
    </source>
</evidence>
<dbReference type="InterPro" id="IPR037066">
    <property type="entry name" value="Plug_dom_sf"/>
</dbReference>
<evidence type="ECO:0000256" key="3">
    <source>
        <dbReference type="SAM" id="Phobius"/>
    </source>
</evidence>
<comment type="caution">
    <text evidence="6">The sequence shown here is derived from an EMBL/GenBank/DDBJ whole genome shotgun (WGS) entry which is preliminary data.</text>
</comment>
<dbReference type="InterPro" id="IPR039426">
    <property type="entry name" value="TonB-dep_rcpt-like"/>
</dbReference>
<keyword evidence="1 3" id="KW-0812">Transmembrane</keyword>
<organism evidence="6 7">
    <name type="scientific">Sphingobacterium faecale</name>
    <dbReference type="NCBI Taxonomy" id="2803775"/>
    <lineage>
        <taxon>Bacteria</taxon>
        <taxon>Pseudomonadati</taxon>
        <taxon>Bacteroidota</taxon>
        <taxon>Sphingobacteriia</taxon>
        <taxon>Sphingobacteriales</taxon>
        <taxon>Sphingobacteriaceae</taxon>
        <taxon>Sphingobacterium</taxon>
    </lineage>
</organism>
<dbReference type="Pfam" id="PF13715">
    <property type="entry name" value="CarbopepD_reg_2"/>
    <property type="match status" value="1"/>
</dbReference>
<evidence type="ECO:0000259" key="5">
    <source>
        <dbReference type="Pfam" id="PF07715"/>
    </source>
</evidence>
<protein>
    <submittedName>
        <fullName evidence="6">SusC/RagA family TonB-linked outer membrane protein</fullName>
    </submittedName>
</protein>
<accession>A0ABS1R407</accession>
<dbReference type="SUPFAM" id="SSF49464">
    <property type="entry name" value="Carboxypeptidase regulatory domain-like"/>
    <property type="match status" value="1"/>
</dbReference>
<feature type="domain" description="TonB-dependent receptor-like beta-barrel" evidence="4">
    <location>
        <begin position="567"/>
        <end position="979"/>
    </location>
</feature>
<gene>
    <name evidence="6" type="ORF">JKG61_09660</name>
</gene>
<sequence>MNQLCGVYNRLWYILSAGVTSKNRLIKIIVIMKVFFLLTFVLSFGAWGNTWAQKVSVRAKDASFKSVIQQVQRQSGYSFIIKEEYFRNARKINLHVENTEVLELLPLLFNGQPFSYSVNGKVVSAVASVQKSNAVEISSEETQKPIRGRVTNEKGEPLVGASVFVMDALGKRTNVQTKTDKSGHFELWDVKVGTKLEISYLGYSTVQIAVTEEQLTALLQPFSADVDEVEVVSTGYQKIPKERATGSYDYINKELLDQQVSTDILGRLEAVAHGLTYNRSTSTSSTTKNIQIRGVSTLMGDKGPLIILDNFPYEGDINNINPNDVADITILKDAAASSIWGARAGNGVIVINTKKGKFNQPFSIDFNTNFSSIAKPDLSYLDQMSTTDFIDVERFLFDNKYRFSDTSNRNRPPFTEVYEILFAERAGRYTAGQADQLIEGLKNYNYFDQLGSHVYRRGFNQQYALNLSGGSDRVGWTASTGYDRNVSTLSSVYNRFNLRMANTYRPVKNLEITSSIYVTQARSVSGRDGYEGITTQKGKLPPYTRIIDEEGNALPVMKDYRPSYLNTLMEQSNGKLLDWNYYPLTDYQYRDNRTGSSNMLINTGLRYEPLSGLAFTARYAFEQERIKGRMLRGTDSYSVRNLINRFSVLGSNGTIKYQLPYGSIMDRSNGLMNSHQARGQVEYEKVIADHMINFLGGMEIRHTQNEIDNAVIYGLDEETWLGSNVDFTTLKSVLVPVGLSSLIPNTADLNKTTRRFVSTFANMGYSYKSRYTATLSARRDASNLFGVNANAKWRPLWSAGLRYELSKEPFYKSELLPYLSARLTYGFSGNIHPTRSALTTISYGGINPYSQTPTAIVSEFANPELKWEKVGMTNIAVDFGFKEQRLSGSVEYYQKNADDLFGSTRIDYTTGISTGLIKNVAKMRGEGIDLNINSQNLVNGFRWTTSLNFSYNQEKIVKYYRGSEQGAAYVKSPNLISSLEGKPVHAVFSYRWHGLDPVNGDPLGDINGKSSKNYAAIMGDSTAIADLVYHGSYSPTIFGSLGNDFSWKGLTLSVRLMYKMGYYFRKSTINYSQLVENRVGHSDYTKRWQNPGDEKLTDVPSMVYPANPNRDTFYAGTEANVRRGDHIRIQYVNLSYRFSKKTCDRMGLRGAQVYLNMNNLGIIWRANKEGIDPEYLPASSTLPPLTTALGCSLNF</sequence>
<evidence type="ECO:0000256" key="2">
    <source>
        <dbReference type="RuleBase" id="RU003357"/>
    </source>
</evidence>